<accession>A0A199XN86</accession>
<dbReference type="PATRIC" id="fig|29536.5.peg.2455"/>
<dbReference type="PROSITE" id="PS50075">
    <property type="entry name" value="CARRIER"/>
    <property type="match status" value="1"/>
</dbReference>
<name>A0A199XN86_9FLAO</name>
<dbReference type="Pfam" id="PF00550">
    <property type="entry name" value="PP-binding"/>
    <property type="match status" value="1"/>
</dbReference>
<dbReference type="SUPFAM" id="SSF47336">
    <property type="entry name" value="ACP-like"/>
    <property type="match status" value="1"/>
</dbReference>
<organism evidence="2 3">
    <name type="scientific">Flavobacterium succinicans</name>
    <dbReference type="NCBI Taxonomy" id="29536"/>
    <lineage>
        <taxon>Bacteria</taxon>
        <taxon>Pseudomonadati</taxon>
        <taxon>Bacteroidota</taxon>
        <taxon>Flavobacteriia</taxon>
        <taxon>Flavobacteriales</taxon>
        <taxon>Flavobacteriaceae</taxon>
        <taxon>Flavobacterium</taxon>
    </lineage>
</organism>
<dbReference type="InterPro" id="IPR009081">
    <property type="entry name" value="PP-bd_ACP"/>
</dbReference>
<evidence type="ECO:0000313" key="2">
    <source>
        <dbReference type="EMBL" id="OAZ03110.1"/>
    </source>
</evidence>
<evidence type="ECO:0000259" key="1">
    <source>
        <dbReference type="PROSITE" id="PS50075"/>
    </source>
</evidence>
<dbReference type="OrthoDB" id="9811033at2"/>
<keyword evidence="3" id="KW-1185">Reference proteome</keyword>
<sequence>MTREELFGKLQEIFRDIFDDESLEITDSTNSSDIDDWDSINHINLVVAIEKDMKIKFSFEELAALKNVGAMVDLMMIKGK</sequence>
<evidence type="ECO:0000313" key="3">
    <source>
        <dbReference type="Proteomes" id="UP000093807"/>
    </source>
</evidence>
<protein>
    <submittedName>
        <fullName evidence="2">Acyl carrier protein</fullName>
    </submittedName>
</protein>
<comment type="caution">
    <text evidence="2">The sequence shown here is derived from an EMBL/GenBank/DDBJ whole genome shotgun (WGS) entry which is preliminary data.</text>
</comment>
<dbReference type="Proteomes" id="UP000093807">
    <property type="component" value="Unassembled WGS sequence"/>
</dbReference>
<gene>
    <name evidence="2" type="primary">acpP_2</name>
    <name evidence="2" type="ORF">FLB_23560</name>
</gene>
<proteinExistence type="predicted"/>
<dbReference type="AlphaFoldDB" id="A0A199XN86"/>
<dbReference type="RefSeq" id="WP_064716137.1">
    <property type="nucleotide sequence ID" value="NZ_JMTM01000065.1"/>
</dbReference>
<reference evidence="2 3" key="1">
    <citation type="submission" date="2016-06" db="EMBL/GenBank/DDBJ databases">
        <title>Draft genome sequence of Flavobacterium succinicans strain DD5b.</title>
        <authorList>
            <person name="Poehlein A."/>
            <person name="Daniel R."/>
            <person name="Simeonova D.D."/>
        </authorList>
    </citation>
    <scope>NUCLEOTIDE SEQUENCE [LARGE SCALE GENOMIC DNA]</scope>
    <source>
        <strain evidence="2 3">DD5b</strain>
    </source>
</reference>
<dbReference type="InterPro" id="IPR036736">
    <property type="entry name" value="ACP-like_sf"/>
</dbReference>
<dbReference type="EMBL" id="JMTM01000065">
    <property type="protein sequence ID" value="OAZ03110.1"/>
    <property type="molecule type" value="Genomic_DNA"/>
</dbReference>
<feature type="domain" description="Carrier" evidence="1">
    <location>
        <begin position="1"/>
        <end position="79"/>
    </location>
</feature>
<dbReference type="Gene3D" id="1.10.1200.10">
    <property type="entry name" value="ACP-like"/>
    <property type="match status" value="1"/>
</dbReference>